<comment type="caution">
    <text evidence="1">The sequence shown here is derived from an EMBL/GenBank/DDBJ whole genome shotgun (WGS) entry which is preliminary data.</text>
</comment>
<proteinExistence type="predicted"/>
<dbReference type="EMBL" id="BGZK01000803">
    <property type="protein sequence ID" value="GBP61064.1"/>
    <property type="molecule type" value="Genomic_DNA"/>
</dbReference>
<gene>
    <name evidence="1" type="ORF">EVAR_48563_1</name>
</gene>
<evidence type="ECO:0000313" key="1">
    <source>
        <dbReference type="EMBL" id="GBP61064.1"/>
    </source>
</evidence>
<protein>
    <submittedName>
        <fullName evidence="1">Uncharacterized protein</fullName>
    </submittedName>
</protein>
<dbReference type="Proteomes" id="UP000299102">
    <property type="component" value="Unassembled WGS sequence"/>
</dbReference>
<reference evidence="1 2" key="1">
    <citation type="journal article" date="2019" name="Commun. Biol.">
        <title>The bagworm genome reveals a unique fibroin gene that provides high tensile strength.</title>
        <authorList>
            <person name="Kono N."/>
            <person name="Nakamura H."/>
            <person name="Ohtoshi R."/>
            <person name="Tomita M."/>
            <person name="Numata K."/>
            <person name="Arakawa K."/>
        </authorList>
    </citation>
    <scope>NUCLEOTIDE SEQUENCE [LARGE SCALE GENOMIC DNA]</scope>
</reference>
<name>A0A4C1XF33_EUMVA</name>
<sequence>MNIIMRDRRWTLSSVYLLTLTYISLRLALFVGAQGKPDCWRGDACRGDESPRYARVYIQSTYNRLHCVATGRHAIQRVRGRLTTVVIAARPTARRDMRGTVACSIWKQVNLLVSSPVADIEPMNLLVRRRMLLVTELPHLKWVLFTSQQSNFAQKR</sequence>
<accession>A0A4C1XF33</accession>
<evidence type="ECO:0000313" key="2">
    <source>
        <dbReference type="Proteomes" id="UP000299102"/>
    </source>
</evidence>
<dbReference type="AlphaFoldDB" id="A0A4C1XF33"/>
<keyword evidence="2" id="KW-1185">Reference proteome</keyword>
<organism evidence="1 2">
    <name type="scientific">Eumeta variegata</name>
    <name type="common">Bagworm moth</name>
    <name type="synonym">Eumeta japonica</name>
    <dbReference type="NCBI Taxonomy" id="151549"/>
    <lineage>
        <taxon>Eukaryota</taxon>
        <taxon>Metazoa</taxon>
        <taxon>Ecdysozoa</taxon>
        <taxon>Arthropoda</taxon>
        <taxon>Hexapoda</taxon>
        <taxon>Insecta</taxon>
        <taxon>Pterygota</taxon>
        <taxon>Neoptera</taxon>
        <taxon>Endopterygota</taxon>
        <taxon>Lepidoptera</taxon>
        <taxon>Glossata</taxon>
        <taxon>Ditrysia</taxon>
        <taxon>Tineoidea</taxon>
        <taxon>Psychidae</taxon>
        <taxon>Oiketicinae</taxon>
        <taxon>Eumeta</taxon>
    </lineage>
</organism>